<dbReference type="InterPro" id="IPR000086">
    <property type="entry name" value="NUDIX_hydrolase_dom"/>
</dbReference>
<dbReference type="InterPro" id="IPR036388">
    <property type="entry name" value="WH-like_DNA-bd_sf"/>
</dbReference>
<dbReference type="PANTHER" id="PTHR43736:SF4">
    <property type="entry name" value="SLR1690 PROTEIN"/>
    <property type="match status" value="1"/>
</dbReference>
<proteinExistence type="predicted"/>
<dbReference type="PANTHER" id="PTHR43736">
    <property type="entry name" value="ADP-RIBOSE PYROPHOSPHATASE"/>
    <property type="match status" value="1"/>
</dbReference>
<dbReference type="RefSeq" id="WP_231481947.1">
    <property type="nucleotide sequence ID" value="NZ_BAAAZO010000012.1"/>
</dbReference>
<name>A0ABP7ANW1_9ACTN</name>
<dbReference type="CDD" id="cd18873">
    <property type="entry name" value="NUDIX_NadM_like"/>
    <property type="match status" value="1"/>
</dbReference>
<feature type="region of interest" description="Disordered" evidence="1">
    <location>
        <begin position="207"/>
        <end position="242"/>
    </location>
</feature>
<feature type="domain" description="Nudix hydrolase" evidence="2">
    <location>
        <begin position="5"/>
        <end position="147"/>
    </location>
</feature>
<protein>
    <submittedName>
        <fullName evidence="3">NUDIX domain-containing protein</fullName>
    </submittedName>
</protein>
<dbReference type="SUPFAM" id="SSF55811">
    <property type="entry name" value="Nudix"/>
    <property type="match status" value="1"/>
</dbReference>
<dbReference type="Pfam" id="PF00293">
    <property type="entry name" value="NUDIX"/>
    <property type="match status" value="1"/>
</dbReference>
<dbReference type="SUPFAM" id="SSF46785">
    <property type="entry name" value="Winged helix' DNA-binding domain"/>
    <property type="match status" value="1"/>
</dbReference>
<evidence type="ECO:0000256" key="1">
    <source>
        <dbReference type="SAM" id="MobiDB-lite"/>
    </source>
</evidence>
<dbReference type="EMBL" id="BAAAZO010000012">
    <property type="protein sequence ID" value="GAA3636168.1"/>
    <property type="molecule type" value="Genomic_DNA"/>
</dbReference>
<dbReference type="Proteomes" id="UP001501074">
    <property type="component" value="Unassembled WGS sequence"/>
</dbReference>
<reference evidence="4" key="1">
    <citation type="journal article" date="2019" name="Int. J. Syst. Evol. Microbiol.">
        <title>The Global Catalogue of Microorganisms (GCM) 10K type strain sequencing project: providing services to taxonomists for standard genome sequencing and annotation.</title>
        <authorList>
            <consortium name="The Broad Institute Genomics Platform"/>
            <consortium name="The Broad Institute Genome Sequencing Center for Infectious Disease"/>
            <person name="Wu L."/>
            <person name="Ma J."/>
        </authorList>
    </citation>
    <scope>NUCLEOTIDE SEQUENCE [LARGE SCALE GENOMIC DNA]</scope>
    <source>
        <strain evidence="4">JCM 16902</strain>
    </source>
</reference>
<evidence type="ECO:0000313" key="3">
    <source>
        <dbReference type="EMBL" id="GAA3636168.1"/>
    </source>
</evidence>
<dbReference type="InterPro" id="IPR015797">
    <property type="entry name" value="NUDIX_hydrolase-like_dom_sf"/>
</dbReference>
<sequence length="242" mass="26513">MSEPEWVPPSVLIAVDLVVLTLRGADLCLLLIERGIEPMMGQQALPGGFLSHDREELVTAARRELREETSIDLDSVHLELLGVYSGPERDPRGRVVSMAYLAIVPRLGDPEAGTDAMGARWHPVAAVLGGSLRLAFDHRDIVSDGVERARRMLETTTLATTFCSSPFSLSELQGVYEAVWGMPLDTRNFYRKLRRAEGFVVPAGPVRQGASGRPARLYRAGPSTSLQPPMVRDSLARPRSEA</sequence>
<evidence type="ECO:0000313" key="4">
    <source>
        <dbReference type="Proteomes" id="UP001501074"/>
    </source>
</evidence>
<accession>A0ABP7ANW1</accession>
<dbReference type="PROSITE" id="PS51462">
    <property type="entry name" value="NUDIX"/>
    <property type="match status" value="1"/>
</dbReference>
<organism evidence="3 4">
    <name type="scientific">Kineosporia mesophila</name>
    <dbReference type="NCBI Taxonomy" id="566012"/>
    <lineage>
        <taxon>Bacteria</taxon>
        <taxon>Bacillati</taxon>
        <taxon>Actinomycetota</taxon>
        <taxon>Actinomycetes</taxon>
        <taxon>Kineosporiales</taxon>
        <taxon>Kineosporiaceae</taxon>
        <taxon>Kineosporia</taxon>
    </lineage>
</organism>
<dbReference type="InterPro" id="IPR054105">
    <property type="entry name" value="WHD_NrtR"/>
</dbReference>
<dbReference type="Gene3D" id="3.90.79.10">
    <property type="entry name" value="Nucleoside Triphosphate Pyrophosphohydrolase"/>
    <property type="match status" value="1"/>
</dbReference>
<dbReference type="Pfam" id="PF21906">
    <property type="entry name" value="WHD_NrtR"/>
    <property type="match status" value="1"/>
</dbReference>
<dbReference type="Gene3D" id="1.10.10.10">
    <property type="entry name" value="Winged helix-like DNA-binding domain superfamily/Winged helix DNA-binding domain"/>
    <property type="match status" value="1"/>
</dbReference>
<comment type="caution">
    <text evidence="3">The sequence shown here is derived from an EMBL/GenBank/DDBJ whole genome shotgun (WGS) entry which is preliminary data.</text>
</comment>
<keyword evidence="4" id="KW-1185">Reference proteome</keyword>
<gene>
    <name evidence="3" type="ORF">GCM10022223_63270</name>
</gene>
<evidence type="ECO:0000259" key="2">
    <source>
        <dbReference type="PROSITE" id="PS51462"/>
    </source>
</evidence>
<dbReference type="InterPro" id="IPR036390">
    <property type="entry name" value="WH_DNA-bd_sf"/>
</dbReference>